<dbReference type="SFLD" id="SFLDS00005">
    <property type="entry name" value="Isoprenoid_Synthase_Type_I"/>
    <property type="match status" value="1"/>
</dbReference>
<dbReference type="Gene3D" id="1.10.600.10">
    <property type="entry name" value="Farnesyl Diphosphate Synthase"/>
    <property type="match status" value="1"/>
</dbReference>
<evidence type="ECO:0000313" key="3">
    <source>
        <dbReference type="Proteomes" id="UP000741360"/>
    </source>
</evidence>
<dbReference type="PROSITE" id="PS01044">
    <property type="entry name" value="SQUALEN_PHYTOEN_SYN_1"/>
    <property type="match status" value="1"/>
</dbReference>
<comment type="caution">
    <text evidence="2">The sequence shown here is derived from an EMBL/GenBank/DDBJ whole genome shotgun (WGS) entry which is preliminary data.</text>
</comment>
<proteinExistence type="predicted"/>
<gene>
    <name evidence="2" type="primary">hpnD</name>
    <name evidence="2" type="ORF">HYY65_04925</name>
</gene>
<protein>
    <submittedName>
        <fullName evidence="2">Presqualene diphosphate synthase HpnD</fullName>
        <ecNumber evidence="2">2.5.1.103</ecNumber>
    </submittedName>
</protein>
<dbReference type="InterPro" id="IPR044843">
    <property type="entry name" value="Trans_IPPS_bact-type"/>
</dbReference>
<dbReference type="SUPFAM" id="SSF48576">
    <property type="entry name" value="Terpenoid synthases"/>
    <property type="match status" value="1"/>
</dbReference>
<evidence type="ECO:0000256" key="1">
    <source>
        <dbReference type="ARBA" id="ARBA00022679"/>
    </source>
</evidence>
<dbReference type="Pfam" id="PF00494">
    <property type="entry name" value="SQS_PSY"/>
    <property type="match status" value="1"/>
</dbReference>
<evidence type="ECO:0000313" key="2">
    <source>
        <dbReference type="EMBL" id="MBI3014401.1"/>
    </source>
</evidence>
<dbReference type="InterPro" id="IPR008949">
    <property type="entry name" value="Isoprenoid_synthase_dom_sf"/>
</dbReference>
<accession>A0A932GNS6</accession>
<sequence>MDQSLLEAQLYCQELTKRTSKSFYYSFLFLPAEKRRAIYALYAFCRYSDEISDDQGAPEERLGRLQEWQRELEHAYEGRPSHPITRALSPQVERFHLPKSYFDELLAGVAMDFTRTRYSTFSDLYQYCYRVASIVGLLCIEVFGYRDPKVRQYAENLGIGFQLTNILRDLKEDSLRGRIYLPLEDLERFSYSEEDLLAHRYTPSFRQLMAFEYDRAKDYYQRARSFLPREERKTLAVSETMRALYSRILEEIARRNFNVFDGRVDFPVLRKLFLATRIWLRLQLTP</sequence>
<dbReference type="InterPro" id="IPR019845">
    <property type="entry name" value="Squalene/phytoene_synthase_CS"/>
</dbReference>
<name>A0A932GNS6_UNCTE</name>
<dbReference type="GO" id="GO:0051996">
    <property type="term" value="F:squalene synthase [NAD(P)H] activity"/>
    <property type="evidence" value="ECO:0007669"/>
    <property type="project" value="InterPro"/>
</dbReference>
<dbReference type="GO" id="GO:0004311">
    <property type="term" value="F:geranylgeranyl diphosphate synthase activity"/>
    <property type="evidence" value="ECO:0007669"/>
    <property type="project" value="InterPro"/>
</dbReference>
<dbReference type="AlphaFoldDB" id="A0A932GNS6"/>
<reference evidence="2" key="1">
    <citation type="submission" date="2020-07" db="EMBL/GenBank/DDBJ databases">
        <title>Huge and variable diversity of episymbiotic CPR bacteria and DPANN archaea in groundwater ecosystems.</title>
        <authorList>
            <person name="He C.Y."/>
            <person name="Keren R."/>
            <person name="Whittaker M."/>
            <person name="Farag I.F."/>
            <person name="Doudna J."/>
            <person name="Cate J.H.D."/>
            <person name="Banfield J.F."/>
        </authorList>
    </citation>
    <scope>NUCLEOTIDE SEQUENCE</scope>
    <source>
        <strain evidence="2">NC_groundwater_717_Ag_S-0.2um_59_8</strain>
    </source>
</reference>
<keyword evidence="1 2" id="KW-0808">Transferase</keyword>
<dbReference type="GO" id="GO:0016117">
    <property type="term" value="P:carotenoid biosynthetic process"/>
    <property type="evidence" value="ECO:0007669"/>
    <property type="project" value="InterPro"/>
</dbReference>
<dbReference type="Proteomes" id="UP000741360">
    <property type="component" value="Unassembled WGS sequence"/>
</dbReference>
<dbReference type="EC" id="2.5.1.103" evidence="2"/>
<dbReference type="PANTHER" id="PTHR31480">
    <property type="entry name" value="BIFUNCTIONAL LYCOPENE CYCLASE/PHYTOENE SYNTHASE"/>
    <property type="match status" value="1"/>
</dbReference>
<dbReference type="NCBIfam" id="TIGR03465">
    <property type="entry name" value="HpnD"/>
    <property type="match status" value="1"/>
</dbReference>
<dbReference type="EMBL" id="JACPSX010000090">
    <property type="protein sequence ID" value="MBI3014401.1"/>
    <property type="molecule type" value="Genomic_DNA"/>
</dbReference>
<dbReference type="InterPro" id="IPR033904">
    <property type="entry name" value="Trans_IPPS_HH"/>
</dbReference>
<dbReference type="InterPro" id="IPR002060">
    <property type="entry name" value="Squ/phyt_synthse"/>
</dbReference>
<organism evidence="2 3">
    <name type="scientific">Tectimicrobiota bacterium</name>
    <dbReference type="NCBI Taxonomy" id="2528274"/>
    <lineage>
        <taxon>Bacteria</taxon>
        <taxon>Pseudomonadati</taxon>
        <taxon>Nitrospinota/Tectimicrobiota group</taxon>
        <taxon>Candidatus Tectimicrobiota</taxon>
    </lineage>
</organism>
<dbReference type="InterPro" id="IPR017828">
    <property type="entry name" value="SQ_synth_HpnD-like"/>
</dbReference>
<dbReference type="CDD" id="cd00683">
    <property type="entry name" value="Trans_IPPS_HH"/>
    <property type="match status" value="1"/>
</dbReference>
<dbReference type="PROSITE" id="PS01045">
    <property type="entry name" value="SQUALEN_PHYTOEN_SYN_2"/>
    <property type="match status" value="1"/>
</dbReference>
<dbReference type="SFLD" id="SFLDG01018">
    <property type="entry name" value="Squalene/Phytoene_Synthase_Lik"/>
    <property type="match status" value="1"/>
</dbReference>
<dbReference type="SFLD" id="SFLDG01212">
    <property type="entry name" value="Phytoene_synthase_like"/>
    <property type="match status" value="1"/>
</dbReference>